<reference evidence="2 3" key="1">
    <citation type="submission" date="2020-06" db="EMBL/GenBank/DDBJ databases">
        <authorList>
            <person name="Li R."/>
            <person name="Bekaert M."/>
        </authorList>
    </citation>
    <scope>NUCLEOTIDE SEQUENCE [LARGE SCALE GENOMIC DNA]</scope>
    <source>
        <strain evidence="3">wild</strain>
    </source>
</reference>
<dbReference type="GO" id="GO:0046983">
    <property type="term" value="F:protein dimerization activity"/>
    <property type="evidence" value="ECO:0007669"/>
    <property type="project" value="InterPro"/>
</dbReference>
<sequence length="157" mass="18183">MADKIEVLPSMPRRVRRQVNRANYPADTPTDCIDKLYETYRHDFTDNQGTFNSEVKRWQRRWSGPDVIEKPKSLMSSLAVTNKELYPSIFAIFSILVTKTVTSSTTERSFSALRRLKTYLRSTIVQDRLSSLALIHVHREMDIDTERGLLSFALAKK</sequence>
<dbReference type="AlphaFoldDB" id="A0A6J8BSC4"/>
<organism evidence="2 3">
    <name type="scientific">Mytilus coruscus</name>
    <name type="common">Sea mussel</name>
    <dbReference type="NCBI Taxonomy" id="42192"/>
    <lineage>
        <taxon>Eukaryota</taxon>
        <taxon>Metazoa</taxon>
        <taxon>Spiralia</taxon>
        <taxon>Lophotrochozoa</taxon>
        <taxon>Mollusca</taxon>
        <taxon>Bivalvia</taxon>
        <taxon>Autobranchia</taxon>
        <taxon>Pteriomorphia</taxon>
        <taxon>Mytilida</taxon>
        <taxon>Mytiloidea</taxon>
        <taxon>Mytilidae</taxon>
        <taxon>Mytilinae</taxon>
        <taxon>Mytilus</taxon>
    </lineage>
</organism>
<dbReference type="InterPro" id="IPR052958">
    <property type="entry name" value="IFN-induced_PKR_regulator"/>
</dbReference>
<accession>A0A6J8BSC4</accession>
<evidence type="ECO:0000259" key="1">
    <source>
        <dbReference type="Pfam" id="PF05699"/>
    </source>
</evidence>
<dbReference type="InterPro" id="IPR008906">
    <property type="entry name" value="HATC_C_dom"/>
</dbReference>
<name>A0A6J8BSC4_MYTCO</name>
<dbReference type="PANTHER" id="PTHR46289:SF14">
    <property type="entry name" value="DUF4371 DOMAIN-CONTAINING PROTEIN"/>
    <property type="match status" value="1"/>
</dbReference>
<dbReference type="Proteomes" id="UP000507470">
    <property type="component" value="Unassembled WGS sequence"/>
</dbReference>
<keyword evidence="3" id="KW-1185">Reference proteome</keyword>
<protein>
    <recommendedName>
        <fullName evidence="1">HAT C-terminal dimerisation domain-containing protein</fullName>
    </recommendedName>
</protein>
<proteinExistence type="predicted"/>
<feature type="domain" description="HAT C-terminal dimerisation" evidence="1">
    <location>
        <begin position="80"/>
        <end position="141"/>
    </location>
</feature>
<gene>
    <name evidence="2" type="ORF">MCOR_22192</name>
</gene>
<dbReference type="OrthoDB" id="10037933at2759"/>
<dbReference type="EMBL" id="CACVKT020003901">
    <property type="protein sequence ID" value="CAC5386793.1"/>
    <property type="molecule type" value="Genomic_DNA"/>
</dbReference>
<dbReference type="Pfam" id="PF05699">
    <property type="entry name" value="Dimer_Tnp_hAT"/>
    <property type="match status" value="1"/>
</dbReference>
<dbReference type="PANTHER" id="PTHR46289">
    <property type="entry name" value="52 KDA REPRESSOR OF THE INHIBITOR OF THE PROTEIN KINASE-LIKE PROTEIN-RELATED"/>
    <property type="match status" value="1"/>
</dbReference>
<evidence type="ECO:0000313" key="3">
    <source>
        <dbReference type="Proteomes" id="UP000507470"/>
    </source>
</evidence>
<evidence type="ECO:0000313" key="2">
    <source>
        <dbReference type="EMBL" id="CAC5386793.1"/>
    </source>
</evidence>